<organism evidence="3 4">
    <name type="scientific">Erythroxylum novogranatense</name>
    <dbReference type="NCBI Taxonomy" id="1862640"/>
    <lineage>
        <taxon>Eukaryota</taxon>
        <taxon>Viridiplantae</taxon>
        <taxon>Streptophyta</taxon>
        <taxon>Embryophyta</taxon>
        <taxon>Tracheophyta</taxon>
        <taxon>Spermatophyta</taxon>
        <taxon>Magnoliopsida</taxon>
        <taxon>eudicotyledons</taxon>
        <taxon>Gunneridae</taxon>
        <taxon>Pentapetalae</taxon>
        <taxon>rosids</taxon>
        <taxon>fabids</taxon>
        <taxon>Malpighiales</taxon>
        <taxon>Erythroxylaceae</taxon>
        <taxon>Erythroxylum</taxon>
    </lineage>
</organism>
<name>A0AAV8TY17_9ROSI</name>
<feature type="compositionally biased region" description="Pro residues" evidence="1">
    <location>
        <begin position="105"/>
        <end position="114"/>
    </location>
</feature>
<dbReference type="Proteomes" id="UP001159364">
    <property type="component" value="Linkage Group LG02"/>
</dbReference>
<evidence type="ECO:0000313" key="4">
    <source>
        <dbReference type="Proteomes" id="UP001159364"/>
    </source>
</evidence>
<feature type="region of interest" description="Disordered" evidence="1">
    <location>
        <begin position="88"/>
        <end position="118"/>
    </location>
</feature>
<comment type="caution">
    <text evidence="3">The sequence shown here is derived from an EMBL/GenBank/DDBJ whole genome shotgun (WGS) entry which is preliminary data.</text>
</comment>
<evidence type="ECO:0000256" key="1">
    <source>
        <dbReference type="SAM" id="MobiDB-lite"/>
    </source>
</evidence>
<sequence>MDRAQLRESNAIADLEIGGTPGQENKVECQQFGGKHPKKELGRLRSGFMICNCSIDGDDDLSSKGDELSTCDEKGKIKDIRKEGTTSIGDKLLKDKRKTRISNKPPKPPRPPRGPSLDAADMKLVREMSELAKLKHARIERMRALKKRRTDKASSSNSNVLAMVITILFFCIIIFQGNVELLARVTIQDFQPRCHVYSPFDIC</sequence>
<feature type="transmembrane region" description="Helical" evidence="2">
    <location>
        <begin position="156"/>
        <end position="175"/>
    </location>
</feature>
<protein>
    <recommendedName>
        <fullName evidence="5">Transmembrane protein</fullName>
    </recommendedName>
</protein>
<keyword evidence="4" id="KW-1185">Reference proteome</keyword>
<dbReference type="AlphaFoldDB" id="A0AAV8TY17"/>
<dbReference type="EMBL" id="JAIWQS010000002">
    <property type="protein sequence ID" value="KAJ8771827.1"/>
    <property type="molecule type" value="Genomic_DNA"/>
</dbReference>
<proteinExistence type="predicted"/>
<accession>A0AAV8TY17</accession>
<reference evidence="3 4" key="1">
    <citation type="submission" date="2021-09" db="EMBL/GenBank/DDBJ databases">
        <title>Genomic insights and catalytic innovation underlie evolution of tropane alkaloids biosynthesis.</title>
        <authorList>
            <person name="Wang Y.-J."/>
            <person name="Tian T."/>
            <person name="Huang J.-P."/>
            <person name="Huang S.-X."/>
        </authorList>
    </citation>
    <scope>NUCLEOTIDE SEQUENCE [LARGE SCALE GENOMIC DNA]</scope>
    <source>
        <strain evidence="3">KIB-2018</strain>
        <tissue evidence="3">Leaf</tissue>
    </source>
</reference>
<dbReference type="PANTHER" id="PTHR34188">
    <property type="entry name" value="OS01G0299500 PROTEIN"/>
    <property type="match status" value="1"/>
</dbReference>
<dbReference type="PANTHER" id="PTHR34188:SF21">
    <property type="entry name" value="BZIP DOMAIN-CONTAINING PROTEIN"/>
    <property type="match status" value="1"/>
</dbReference>
<evidence type="ECO:0008006" key="5">
    <source>
        <dbReference type="Google" id="ProtNLM"/>
    </source>
</evidence>
<evidence type="ECO:0000313" key="3">
    <source>
        <dbReference type="EMBL" id="KAJ8771827.1"/>
    </source>
</evidence>
<evidence type="ECO:0000256" key="2">
    <source>
        <dbReference type="SAM" id="Phobius"/>
    </source>
</evidence>
<keyword evidence="2" id="KW-0812">Transmembrane</keyword>
<gene>
    <name evidence="3" type="ORF">K2173_027004</name>
</gene>
<keyword evidence="2" id="KW-1133">Transmembrane helix</keyword>
<keyword evidence="2" id="KW-0472">Membrane</keyword>